<dbReference type="EMBL" id="CP069127">
    <property type="protein sequence ID" value="QRG68618.1"/>
    <property type="molecule type" value="Genomic_DNA"/>
</dbReference>
<dbReference type="Pfam" id="PF00395">
    <property type="entry name" value="SLH"/>
    <property type="match status" value="3"/>
</dbReference>
<feature type="compositionally biased region" description="Basic and acidic residues" evidence="1">
    <location>
        <begin position="1154"/>
        <end position="1188"/>
    </location>
</feature>
<proteinExistence type="predicted"/>
<dbReference type="Gene3D" id="2.60.40.10">
    <property type="entry name" value="Immunoglobulins"/>
    <property type="match status" value="1"/>
</dbReference>
<feature type="compositionally biased region" description="Pro residues" evidence="1">
    <location>
        <begin position="1034"/>
        <end position="1153"/>
    </location>
</feature>
<evidence type="ECO:0000313" key="3">
    <source>
        <dbReference type="EMBL" id="QRG68618.1"/>
    </source>
</evidence>
<dbReference type="InterPro" id="IPR013783">
    <property type="entry name" value="Ig-like_fold"/>
</dbReference>
<dbReference type="InterPro" id="IPR025883">
    <property type="entry name" value="Cadherin-like_domain"/>
</dbReference>
<dbReference type="PROSITE" id="PS51272">
    <property type="entry name" value="SLH"/>
    <property type="match status" value="2"/>
</dbReference>
<feature type="domain" description="SLH" evidence="2">
    <location>
        <begin position="1516"/>
        <end position="1579"/>
    </location>
</feature>
<name>A0ABX7FSB0_BRECH</name>
<feature type="domain" description="SLH" evidence="2">
    <location>
        <begin position="1457"/>
        <end position="1515"/>
    </location>
</feature>
<protein>
    <submittedName>
        <fullName evidence="3">S-layer homology domain-containing protein</fullName>
    </submittedName>
</protein>
<accession>A0ABX7FSB0</accession>
<reference evidence="3 4" key="1">
    <citation type="submission" date="2021-01" db="EMBL/GenBank/DDBJ databases">
        <title>Identification of strong promoters based on the transcriptome of Brevibacillus choshinensis.</title>
        <authorList>
            <person name="Yao D."/>
            <person name="Zhang K."/>
            <person name="Wu J."/>
        </authorList>
    </citation>
    <scope>NUCLEOTIDE SEQUENCE [LARGE SCALE GENOMIC DNA]</scope>
    <source>
        <strain evidence="3 4">HPD31-SP3</strain>
    </source>
</reference>
<feature type="region of interest" description="Disordered" evidence="1">
    <location>
        <begin position="1031"/>
        <end position="1188"/>
    </location>
</feature>
<organism evidence="3 4">
    <name type="scientific">Brevibacillus choshinensis</name>
    <dbReference type="NCBI Taxonomy" id="54911"/>
    <lineage>
        <taxon>Bacteria</taxon>
        <taxon>Bacillati</taxon>
        <taxon>Bacillota</taxon>
        <taxon>Bacilli</taxon>
        <taxon>Bacillales</taxon>
        <taxon>Paenibacillaceae</taxon>
        <taxon>Brevibacillus</taxon>
    </lineage>
</organism>
<keyword evidence="4" id="KW-1185">Reference proteome</keyword>
<evidence type="ECO:0000256" key="1">
    <source>
        <dbReference type="SAM" id="MobiDB-lite"/>
    </source>
</evidence>
<sequence length="1617" mass="173757">MKQTATILALTSFLFFAPQLIMENRADAAGTTATLKKDGTWTNDGIWMDEPENYVGKAPAPMDYYRSAIQFELPDLQGKTVTKATLRIKIANIQSSYPSLTPFLTVYGSSVDTWGVDFPLAVTDEEIKTIEVAGTDAGNWLEFDVTDFVVKQTDGIASFALRANEQFGGAGDELDIIYYADDSLYSAYHPQLILETGTPTLASKPPVVANATTSEDTPVSGLVINKDPQDETAVTHFKISNITGGRLYQQDGMTEITNGTFISTNEGSNGLNFVPSANANFPAGDTFSFQAQAAQSGSGNGLSTVAEPLIMVTEVNDPPVAGDDALGDIKEDASPLIIPIADLLANDSPGPANEAGQALKLTMEPNNSVTGGELSIDGANLVFTPKPNYWGNAGFTYTITDNGTTNGLPSPETAEGTVAFYIQPVADIPNVTDATTAEDTQTSDGLQISKNEVDGPEVTYYKVSNIRGGTLFKNDGVTPILDGEFTPASEGAKGLKFTPGPDSNTQAGDIFSFQVQAALDLGGTGLSDSATATITVNEVNDRPVAEPDTLEPIAENSGERMIPISKLTENDKTGPSNESDQIPTVIAVEEITGGAVRLDVDTQQVIFTPSLNFRGEASFRYTVQDDFGLTSSAIVTFQIMARTDPPNVSPAETPEDTMTGDGLVITKTDVGGSTTTHFKISGITGGKLYHSNGSTKIEDGEFITVSEGGAGLRFKPADDQHGDSGFGFVVQAAADANGSLLSDAVTATIRVTEVNDTPVGLDDELGNFEKGSTLISIPLSKLIENDIPGPPDEHWQTLNVIDVTPMVGDTATLDQDHITYRLNPSHSETVTFSYTVIDDGITNNISDPKTVTAKAIFHLTDSTPPIITLNGDQTLYVLQNESYAEPGYSANDEIDGDLTDEVVAEGEVDTHVLGIYTIRYNVKDGSGNDAAEVTRTVHVVSNKLGDLSVSSYQLTPSFDPDQNSYSLESNDKTVTIEATTLDTTATLTINGFVKGNGGQQAVNLENGKNEITIVVTAKGGATQPYELEITFLPPVTPDPGPEPDPQPNPDPGPEPDPQPNPDPGPEPDPQPNPDPGPEPDPQPNPDPGPEPDPQPNPDPGPEPDPQPNPDPGPEPDPQPNPDPGPEPDPQPNPDPGPEPDPQPNPDPKPTPTPRPDRDRNRDSKSGNNQDTKKETRQARVISDDQRDKAAVKVDIERSIERNGKIIDSVSLSGAKVEELLSGNKANSMKFARIEVDEIKDQPAEEVLINVSGSALHKLNEARLDLIIEVSGAKITLSQDTLNQFNDNQNLYFRVVPIHKNDESLQVKEKVNGAQEVQAFANGRNVRAVGQPMTIETNYTHHKTKVSFPLEGIDISDDPQQRQSFLDGLAVFIEHSDRDKEVKTGKIEYDESGHPIGIEIEVQMFSTFTIISTESDFKSYKRYISGFPDGAFHPSDNITRAELASLIARHMGLVQDKGANPYPDLHATHWAANSVLQLSAAGILSGDLTGYFRPEQGVTRAEMASVAYKVKGLEPAKLENTFSDTQGHWASNIIEAVQKAGLMRGYEDGTFRPNQRLTRAEAITILNRLFARPALSIMQGTHWSDVAQSHWAAGDIESASRDLRLYQDGRIEFADLHE</sequence>
<dbReference type="Pfam" id="PF17963">
    <property type="entry name" value="Big_9"/>
    <property type="match status" value="2"/>
</dbReference>
<dbReference type="Gene3D" id="2.60.40.3440">
    <property type="match status" value="2"/>
</dbReference>
<dbReference type="Proteomes" id="UP000596248">
    <property type="component" value="Chromosome"/>
</dbReference>
<dbReference type="NCBIfam" id="NF012211">
    <property type="entry name" value="tand_rpt_95"/>
    <property type="match status" value="1"/>
</dbReference>
<dbReference type="InterPro" id="IPR032179">
    <property type="entry name" value="Cry22Aa_Ig-like"/>
</dbReference>
<dbReference type="InterPro" id="IPR050972">
    <property type="entry name" value="SDr-like"/>
</dbReference>
<evidence type="ECO:0000259" key="2">
    <source>
        <dbReference type="PROSITE" id="PS51272"/>
    </source>
</evidence>
<dbReference type="Pfam" id="PF12733">
    <property type="entry name" value="Cadherin-like"/>
    <property type="match status" value="1"/>
</dbReference>
<dbReference type="NCBIfam" id="NF033679">
    <property type="entry name" value="DNRLRE_dom"/>
    <property type="match status" value="1"/>
</dbReference>
<dbReference type="InterPro" id="IPR001119">
    <property type="entry name" value="SLH_dom"/>
</dbReference>
<dbReference type="PANTHER" id="PTHR34403:SF14">
    <property type="entry name" value="OS05G0225800 PROTEIN"/>
    <property type="match status" value="1"/>
</dbReference>
<dbReference type="PANTHER" id="PTHR34403">
    <property type="entry name" value="TOL-PAL SYSTEM PROTEIN TOLA"/>
    <property type="match status" value="1"/>
</dbReference>
<dbReference type="Pfam" id="PF16403">
    <property type="entry name" value="Bact_surface_Ig-like"/>
    <property type="match status" value="1"/>
</dbReference>
<evidence type="ECO:0000313" key="4">
    <source>
        <dbReference type="Proteomes" id="UP000596248"/>
    </source>
</evidence>
<dbReference type="RefSeq" id="WP_203355617.1">
    <property type="nucleotide sequence ID" value="NZ_CP069127.1"/>
</dbReference>
<gene>
    <name evidence="3" type="ORF">JNE38_05555</name>
</gene>